<accession>A0AAV8PSC4</accession>
<comment type="caution">
    <text evidence="1">The sequence shown here is derived from an EMBL/GenBank/DDBJ whole genome shotgun (WGS) entry which is preliminary data.</text>
</comment>
<dbReference type="AlphaFoldDB" id="A0AAV8PSC4"/>
<gene>
    <name evidence="1" type="ORF">OPV22_034372</name>
</gene>
<evidence type="ECO:0000313" key="2">
    <source>
        <dbReference type="Proteomes" id="UP001222027"/>
    </source>
</evidence>
<reference evidence="1 2" key="1">
    <citation type="submission" date="2022-12" db="EMBL/GenBank/DDBJ databases">
        <title>Chromosome-scale assembly of the Ensete ventricosum genome.</title>
        <authorList>
            <person name="Dussert Y."/>
            <person name="Stocks J."/>
            <person name="Wendawek A."/>
            <person name="Woldeyes F."/>
            <person name="Nichols R.A."/>
            <person name="Borrell J.S."/>
        </authorList>
    </citation>
    <scope>NUCLEOTIDE SEQUENCE [LARGE SCALE GENOMIC DNA]</scope>
    <source>
        <strain evidence="2">cv. Maze</strain>
        <tissue evidence="1">Seeds</tissue>
    </source>
</reference>
<name>A0AAV8PSC4_ENSVE</name>
<sequence>MSETLTQISWIYRRFGHFVLRFKKSATSWDNKILRRIANHVVVKQFGLIVENLIFSKVLTIYDPTRFTCDSSLAGFLQYPN</sequence>
<dbReference type="EMBL" id="JAQQAF010000009">
    <property type="protein sequence ID" value="KAJ8461446.1"/>
    <property type="molecule type" value="Genomic_DNA"/>
</dbReference>
<dbReference type="Proteomes" id="UP001222027">
    <property type="component" value="Unassembled WGS sequence"/>
</dbReference>
<evidence type="ECO:0000313" key="1">
    <source>
        <dbReference type="EMBL" id="KAJ8461446.1"/>
    </source>
</evidence>
<proteinExistence type="predicted"/>
<protein>
    <submittedName>
        <fullName evidence="1">Uncharacterized protein</fullName>
    </submittedName>
</protein>
<organism evidence="1 2">
    <name type="scientific">Ensete ventricosum</name>
    <name type="common">Abyssinian banana</name>
    <name type="synonym">Musa ensete</name>
    <dbReference type="NCBI Taxonomy" id="4639"/>
    <lineage>
        <taxon>Eukaryota</taxon>
        <taxon>Viridiplantae</taxon>
        <taxon>Streptophyta</taxon>
        <taxon>Embryophyta</taxon>
        <taxon>Tracheophyta</taxon>
        <taxon>Spermatophyta</taxon>
        <taxon>Magnoliopsida</taxon>
        <taxon>Liliopsida</taxon>
        <taxon>Zingiberales</taxon>
        <taxon>Musaceae</taxon>
        <taxon>Ensete</taxon>
    </lineage>
</organism>
<keyword evidence="2" id="KW-1185">Reference proteome</keyword>